<evidence type="ECO:0008006" key="4">
    <source>
        <dbReference type="Google" id="ProtNLM"/>
    </source>
</evidence>
<dbReference type="RefSeq" id="WP_002691440.1">
    <property type="nucleotide sequence ID" value="NZ_JH600070.1"/>
</dbReference>
<sequence length="397" mass="44610">MKTKTFIKMTTVALLVSSSVASAIELTDYVTPDSFYQQSYLSGSFNLNSGNQDQTSYNGSFSGSYDMTYSTLPFVWDVAVDGRTDFERGGESDASTDKSYDFFASTTADKYFNDNSLLFGFGSADLGYRRLLGADEADDPYAKLGVGVGYGRIYNATPLAKAIRVVEDLVKYQVLSKEPSTKGYMELASVIDRESEFISKYSLKEYKKYWVEAMEDILRRDGVLKTESLGALGVIRIQEILFDERVNKREHGWVVRGGVGYIASNYDGSDSDPSLDVIFEYGLPIGLQWQLIERAEYSTILGGDVGHRFRNILSLTYEITDAIDWENEWELDYLKPTDTPPDNIISNTLASTLRYYLTNRLSADLTLELRDIEDDIDGNGNDDTEKSVLFGITYRLN</sequence>
<evidence type="ECO:0000313" key="3">
    <source>
        <dbReference type="Proteomes" id="UP000005744"/>
    </source>
</evidence>
<name>I3CJT0_9GAMM</name>
<dbReference type="AlphaFoldDB" id="I3CJT0"/>
<keyword evidence="3" id="KW-1185">Reference proteome</keyword>
<dbReference type="Proteomes" id="UP000005744">
    <property type="component" value="Unassembled WGS sequence"/>
</dbReference>
<accession>I3CJT0</accession>
<protein>
    <recommendedName>
        <fullName evidence="4">DUF481 domain-containing protein</fullName>
    </recommendedName>
</protein>
<gene>
    <name evidence="2" type="ORF">BegalDRAFT_3047</name>
</gene>
<dbReference type="HOGENOM" id="CLU_703689_0_0_6"/>
<evidence type="ECO:0000256" key="1">
    <source>
        <dbReference type="SAM" id="SignalP"/>
    </source>
</evidence>
<evidence type="ECO:0000313" key="2">
    <source>
        <dbReference type="EMBL" id="EIJ43873.1"/>
    </source>
</evidence>
<dbReference type="EMBL" id="JH600070">
    <property type="protein sequence ID" value="EIJ43873.1"/>
    <property type="molecule type" value="Genomic_DNA"/>
</dbReference>
<dbReference type="OrthoDB" id="5824136at2"/>
<feature type="chain" id="PRO_5003669037" description="DUF481 domain-containing protein" evidence="1">
    <location>
        <begin position="24"/>
        <end position="397"/>
    </location>
</feature>
<organism evidence="2 3">
    <name type="scientific">Beggiatoa alba B18LD</name>
    <dbReference type="NCBI Taxonomy" id="395493"/>
    <lineage>
        <taxon>Bacteria</taxon>
        <taxon>Pseudomonadati</taxon>
        <taxon>Pseudomonadota</taxon>
        <taxon>Gammaproteobacteria</taxon>
        <taxon>Thiotrichales</taxon>
        <taxon>Thiotrichaceae</taxon>
        <taxon>Beggiatoa</taxon>
    </lineage>
</organism>
<proteinExistence type="predicted"/>
<keyword evidence="1" id="KW-0732">Signal</keyword>
<reference evidence="2 3" key="1">
    <citation type="submission" date="2011-11" db="EMBL/GenBank/DDBJ databases">
        <title>Improved High-Quality Draft sequence of Beggiatoa alba B18lD.</title>
        <authorList>
            <consortium name="US DOE Joint Genome Institute"/>
            <person name="Lucas S."/>
            <person name="Han J."/>
            <person name="Lapidus A."/>
            <person name="Cheng J.-F."/>
            <person name="Goodwin L."/>
            <person name="Pitluck S."/>
            <person name="Peters L."/>
            <person name="Mikhailova N."/>
            <person name="Held B."/>
            <person name="Detter J.C."/>
            <person name="Han C."/>
            <person name="Tapia R."/>
            <person name="Land M."/>
            <person name="Hauser L."/>
            <person name="Kyrpides N."/>
            <person name="Ivanova N."/>
            <person name="Pagani I."/>
            <person name="Samuel K."/>
            <person name="Teske A."/>
            <person name="Mueller J."/>
            <person name="Woyke T."/>
        </authorList>
    </citation>
    <scope>NUCLEOTIDE SEQUENCE [LARGE SCALE GENOMIC DNA]</scope>
    <source>
        <strain evidence="2 3">B18LD</strain>
    </source>
</reference>
<feature type="signal peptide" evidence="1">
    <location>
        <begin position="1"/>
        <end position="23"/>
    </location>
</feature>
<dbReference type="eggNOG" id="ENOG502ZBF0">
    <property type="taxonomic scope" value="Bacteria"/>
</dbReference>